<organism evidence="6 7">
    <name type="scientific">Flammeovirga yaeyamensis</name>
    <dbReference type="NCBI Taxonomy" id="367791"/>
    <lineage>
        <taxon>Bacteria</taxon>
        <taxon>Pseudomonadati</taxon>
        <taxon>Bacteroidota</taxon>
        <taxon>Cytophagia</taxon>
        <taxon>Cytophagales</taxon>
        <taxon>Flammeovirgaceae</taxon>
        <taxon>Flammeovirga</taxon>
    </lineage>
</organism>
<dbReference type="Proteomes" id="UP000678679">
    <property type="component" value="Chromosome 1"/>
</dbReference>
<feature type="chain" id="PRO_5043813488" evidence="4">
    <location>
        <begin position="19"/>
        <end position="768"/>
    </location>
</feature>
<dbReference type="SUPFAM" id="SSF49464">
    <property type="entry name" value="Carboxypeptidase regulatory domain-like"/>
    <property type="match status" value="1"/>
</dbReference>
<accession>A0AAX1N2J1</accession>
<keyword evidence="2" id="KW-0472">Membrane</keyword>
<reference evidence="6 7" key="1">
    <citation type="submission" date="2021-05" db="EMBL/GenBank/DDBJ databases">
        <title>Comparative genomic studies on the polysaccharide-degrading batcterial strains of the Flammeovirga genus.</title>
        <authorList>
            <person name="Zewei F."/>
            <person name="Zheng Z."/>
            <person name="Yu L."/>
            <person name="Ruyue G."/>
            <person name="Yanhong M."/>
            <person name="Yuanyuan C."/>
            <person name="Jingyan G."/>
            <person name="Wenjun H."/>
        </authorList>
    </citation>
    <scope>NUCLEOTIDE SEQUENCE [LARGE SCALE GENOMIC DNA]</scope>
    <source>
        <strain evidence="6 7">NBRC:100898</strain>
    </source>
</reference>
<feature type="signal peptide" evidence="4">
    <location>
        <begin position="1"/>
        <end position="18"/>
    </location>
</feature>
<evidence type="ECO:0000256" key="3">
    <source>
        <dbReference type="ARBA" id="ARBA00023237"/>
    </source>
</evidence>
<name>A0AAX1N2J1_9BACT</name>
<dbReference type="Gene3D" id="2.40.170.20">
    <property type="entry name" value="TonB-dependent receptor, beta-barrel domain"/>
    <property type="match status" value="1"/>
</dbReference>
<keyword evidence="3" id="KW-0998">Cell outer membrane</keyword>
<dbReference type="RefSeq" id="WP_169663030.1">
    <property type="nucleotide sequence ID" value="NZ_CP076132.1"/>
</dbReference>
<dbReference type="InterPro" id="IPR041700">
    <property type="entry name" value="OMP_b-brl_3"/>
</dbReference>
<feature type="domain" description="Outer membrane protein beta-barrel" evidence="5">
    <location>
        <begin position="357"/>
        <end position="763"/>
    </location>
</feature>
<gene>
    <name evidence="6" type="ORF">KMW28_13055</name>
</gene>
<dbReference type="SUPFAM" id="SSF56935">
    <property type="entry name" value="Porins"/>
    <property type="match status" value="1"/>
</dbReference>
<dbReference type="GO" id="GO:0009279">
    <property type="term" value="C:cell outer membrane"/>
    <property type="evidence" value="ECO:0007669"/>
    <property type="project" value="UniProtKB-SubCell"/>
</dbReference>
<evidence type="ECO:0000313" key="6">
    <source>
        <dbReference type="EMBL" id="QWG00581.1"/>
    </source>
</evidence>
<proteinExistence type="predicted"/>
<dbReference type="AlphaFoldDB" id="A0AAX1N2J1"/>
<dbReference type="KEGG" id="fya:KMW28_13055"/>
<dbReference type="Pfam" id="PF13715">
    <property type="entry name" value="CarbopepD_reg_2"/>
    <property type="match status" value="1"/>
</dbReference>
<evidence type="ECO:0000313" key="7">
    <source>
        <dbReference type="Proteomes" id="UP000678679"/>
    </source>
</evidence>
<dbReference type="Gene3D" id="2.60.40.1120">
    <property type="entry name" value="Carboxypeptidase-like, regulatory domain"/>
    <property type="match status" value="1"/>
</dbReference>
<keyword evidence="6" id="KW-0675">Receptor</keyword>
<dbReference type="EMBL" id="CP076132">
    <property type="protein sequence ID" value="QWG00581.1"/>
    <property type="molecule type" value="Genomic_DNA"/>
</dbReference>
<dbReference type="InterPro" id="IPR008969">
    <property type="entry name" value="CarboxyPept-like_regulatory"/>
</dbReference>
<dbReference type="Pfam" id="PF14905">
    <property type="entry name" value="OMP_b-brl_3"/>
    <property type="match status" value="1"/>
</dbReference>
<dbReference type="InterPro" id="IPR036942">
    <property type="entry name" value="Beta-barrel_TonB_sf"/>
</dbReference>
<evidence type="ECO:0000256" key="1">
    <source>
        <dbReference type="ARBA" id="ARBA00004442"/>
    </source>
</evidence>
<keyword evidence="7" id="KW-1185">Reference proteome</keyword>
<keyword evidence="4" id="KW-0732">Signal</keyword>
<protein>
    <submittedName>
        <fullName evidence="6">TonB-dependent receptor</fullName>
    </submittedName>
</protein>
<sequence length="768" mass="88837">MRYLLLILFHLCVFTSHAQHITGVVLDQDNEDPLPYVNVALVKNDSILSMTITDFDGNFDLEVTQKDTYVIRFLFTGYKHFERALNINDDLNVSLGKIKLESTVTELEGVTVTAERENVNMTSEGMSFNVDSDGGTDMEDIISSMPSISMDENGEVSANGESVVILVNGEETDIENPLEDIPMQLIDRVELLNNPPAEFTSATAAINIVLKEDVKLGNHLRALIEGGSPTQHKANINYSMSKNRWSSSINAGYRHQEMNYYRENERLNYNNNQRSSTRDDLYKTTNYHVNWNSTYAFSPNDKIRFNVSYQRKEQDNRGDENEYLFNVVGDPNYRNNYRTILNKRNSDRIRAQLNYDKNFMQEGRKFQVRLRYSMDEFEQYNGNTTNTEYLLDSSWKYNDARITERSRPSQNYFVSVKYVHPFNDRSVLTTGFRNSTTVQTIDESFYNLATDGSQTERGAGKQDTDYLNQRFSGYTSWKYSFYNDWNFRAGVSVENSKVESNIVQPDTTFNTNNNFWVINPNFNLSKKFNEKWMGNIFYTFRLTPPSDRALNPTINDNNPLFISFGNPNLSMQKFQKLNIQVTNQQEKVSTRVGLFYRNLTDGVERVYETKGDTIIATYGNIVNKHTLGTNFYVHWHLAKNQSLILSADVYNDIYNQRIDETLPTSEWMLSGKLTYKAKFFNHYRLRVVGYYTSERIEYNGTVTPASGVDISMSRYIANRKGKLWVVAQDVFQTRTWFSKTRSPQFESTSFTDLPSVVRLGMSWSFYGG</sequence>
<evidence type="ECO:0000259" key="5">
    <source>
        <dbReference type="Pfam" id="PF14905"/>
    </source>
</evidence>
<comment type="subcellular location">
    <subcellularLocation>
        <location evidence="1">Cell outer membrane</location>
    </subcellularLocation>
</comment>
<evidence type="ECO:0000256" key="2">
    <source>
        <dbReference type="ARBA" id="ARBA00023136"/>
    </source>
</evidence>
<evidence type="ECO:0000256" key="4">
    <source>
        <dbReference type="SAM" id="SignalP"/>
    </source>
</evidence>